<evidence type="ECO:0000313" key="4">
    <source>
        <dbReference type="EMBL" id="KAF7315085.1"/>
    </source>
</evidence>
<dbReference type="Proteomes" id="UP000636479">
    <property type="component" value="Unassembled WGS sequence"/>
</dbReference>
<keyword evidence="2" id="KW-0812">Transmembrane</keyword>
<evidence type="ECO:0000313" key="5">
    <source>
        <dbReference type="Proteomes" id="UP000636479"/>
    </source>
</evidence>
<evidence type="ECO:0000256" key="1">
    <source>
        <dbReference type="SAM" id="MobiDB-lite"/>
    </source>
</evidence>
<keyword evidence="2" id="KW-0472">Membrane</keyword>
<sequence>MLLFLLSPILSATATAIPSLEYTDQEHCRFTLGAKQYDLCPIMNGAASRSPQHTNDKLAGVPASTAEEEAHDWPWTYPCRPGVDNCVSRAISSASESEVNKESRFTLRAFPSGTSIIAELSRPPGAPAIPVRLICDADQELRKLLRPGQLEPISSWLTKFACPLPPGNLHSSSFAGLADDSTTDPPPGEEEGNDDSEQLLDGKNRHSRRSTAIIFVVISITVVSLWVISYRYPDFVMHHVHSFIHRISTLPQQVHLPSISLPASLSLPQSLKRAGEGKLVRWAQEDLELDAEDDVMVNGADAYDDFEMGAGDEYIPLRPSPRKGGRGRVKNYGSANPFW</sequence>
<gene>
    <name evidence="4" type="ORF">MIND_00022700</name>
</gene>
<dbReference type="OrthoDB" id="29460at2759"/>
<dbReference type="EMBL" id="JACAZF010000001">
    <property type="protein sequence ID" value="KAF7315085.1"/>
    <property type="molecule type" value="Genomic_DNA"/>
</dbReference>
<evidence type="ECO:0000256" key="3">
    <source>
        <dbReference type="SAM" id="SignalP"/>
    </source>
</evidence>
<proteinExistence type="predicted"/>
<dbReference type="AlphaFoldDB" id="A0A8H6TG18"/>
<feature type="compositionally biased region" description="Basic residues" evidence="1">
    <location>
        <begin position="320"/>
        <end position="329"/>
    </location>
</feature>
<dbReference type="RefSeq" id="XP_037225108.1">
    <property type="nucleotide sequence ID" value="XM_037357198.1"/>
</dbReference>
<dbReference type="GeneID" id="59339714"/>
<comment type="caution">
    <text evidence="4">The sequence shown here is derived from an EMBL/GenBank/DDBJ whole genome shotgun (WGS) entry which is preliminary data.</text>
</comment>
<reference evidence="4" key="1">
    <citation type="submission" date="2020-05" db="EMBL/GenBank/DDBJ databases">
        <title>Mycena genomes resolve the evolution of fungal bioluminescence.</title>
        <authorList>
            <person name="Tsai I.J."/>
        </authorList>
    </citation>
    <scope>NUCLEOTIDE SEQUENCE</scope>
    <source>
        <strain evidence="4">171206Taipei</strain>
    </source>
</reference>
<feature type="compositionally biased region" description="Acidic residues" evidence="1">
    <location>
        <begin position="187"/>
        <end position="198"/>
    </location>
</feature>
<keyword evidence="3" id="KW-0732">Signal</keyword>
<keyword evidence="5" id="KW-1185">Reference proteome</keyword>
<accession>A0A8H6TG18</accession>
<name>A0A8H6TG18_9AGAR</name>
<evidence type="ECO:0000256" key="2">
    <source>
        <dbReference type="SAM" id="Phobius"/>
    </source>
</evidence>
<feature type="transmembrane region" description="Helical" evidence="2">
    <location>
        <begin position="212"/>
        <end position="232"/>
    </location>
</feature>
<organism evidence="4 5">
    <name type="scientific">Mycena indigotica</name>
    <dbReference type="NCBI Taxonomy" id="2126181"/>
    <lineage>
        <taxon>Eukaryota</taxon>
        <taxon>Fungi</taxon>
        <taxon>Dikarya</taxon>
        <taxon>Basidiomycota</taxon>
        <taxon>Agaricomycotina</taxon>
        <taxon>Agaricomycetes</taxon>
        <taxon>Agaricomycetidae</taxon>
        <taxon>Agaricales</taxon>
        <taxon>Marasmiineae</taxon>
        <taxon>Mycenaceae</taxon>
        <taxon>Mycena</taxon>
    </lineage>
</organism>
<keyword evidence="2" id="KW-1133">Transmembrane helix</keyword>
<protein>
    <recommendedName>
        <fullName evidence="6">Autophagy-related protein 27</fullName>
    </recommendedName>
</protein>
<evidence type="ECO:0008006" key="6">
    <source>
        <dbReference type="Google" id="ProtNLM"/>
    </source>
</evidence>
<feature type="signal peptide" evidence="3">
    <location>
        <begin position="1"/>
        <end position="16"/>
    </location>
</feature>
<feature type="chain" id="PRO_5034604480" description="Autophagy-related protein 27" evidence="3">
    <location>
        <begin position="17"/>
        <end position="339"/>
    </location>
</feature>
<feature type="region of interest" description="Disordered" evidence="1">
    <location>
        <begin position="173"/>
        <end position="203"/>
    </location>
</feature>
<feature type="region of interest" description="Disordered" evidence="1">
    <location>
        <begin position="319"/>
        <end position="339"/>
    </location>
</feature>